<reference evidence="2" key="1">
    <citation type="submission" date="2014-12" db="EMBL/GenBank/DDBJ databases">
        <title>Insight into the proteome of Arion vulgaris.</title>
        <authorList>
            <person name="Aradska J."/>
            <person name="Bulat T."/>
            <person name="Smidak R."/>
            <person name="Sarate P."/>
            <person name="Gangsoo J."/>
            <person name="Sialana F."/>
            <person name="Bilban M."/>
            <person name="Lubec G."/>
        </authorList>
    </citation>
    <scope>NUCLEOTIDE SEQUENCE</scope>
    <source>
        <tissue evidence="2">Skin</tissue>
    </source>
</reference>
<dbReference type="EMBL" id="HACG01025860">
    <property type="protein sequence ID" value="CEK72725.1"/>
    <property type="molecule type" value="Transcribed_RNA"/>
</dbReference>
<name>A0A0B6ZY90_9EUPU</name>
<proteinExistence type="predicted"/>
<accession>A0A0B6ZY90</accession>
<gene>
    <name evidence="2" type="primary">ORF83674</name>
    <name evidence="1" type="synonym">ORF83670</name>
</gene>
<protein>
    <submittedName>
        <fullName evidence="2">Uncharacterized protein</fullName>
    </submittedName>
</protein>
<dbReference type="AlphaFoldDB" id="A0A0B6ZY90"/>
<organism evidence="2">
    <name type="scientific">Arion vulgaris</name>
    <dbReference type="NCBI Taxonomy" id="1028688"/>
    <lineage>
        <taxon>Eukaryota</taxon>
        <taxon>Metazoa</taxon>
        <taxon>Spiralia</taxon>
        <taxon>Lophotrochozoa</taxon>
        <taxon>Mollusca</taxon>
        <taxon>Gastropoda</taxon>
        <taxon>Heterobranchia</taxon>
        <taxon>Euthyneura</taxon>
        <taxon>Panpulmonata</taxon>
        <taxon>Eupulmonata</taxon>
        <taxon>Stylommatophora</taxon>
        <taxon>Helicina</taxon>
        <taxon>Arionoidea</taxon>
        <taxon>Arionidae</taxon>
        <taxon>Arion</taxon>
    </lineage>
</organism>
<sequence length="70" mass="8146">EIVIDFSSSDQHILLMKHVLDKYICARSSNTTAISMFPHSLYTSDVVWHTFFLYRTDLSTLNFNQAAQYL</sequence>
<feature type="non-terminal residue" evidence="2">
    <location>
        <position position="1"/>
    </location>
</feature>
<evidence type="ECO:0000313" key="2">
    <source>
        <dbReference type="EMBL" id="CEK72725.1"/>
    </source>
</evidence>
<dbReference type="EMBL" id="HACG01025859">
    <property type="protein sequence ID" value="CEK72724.1"/>
    <property type="molecule type" value="Transcribed_RNA"/>
</dbReference>
<evidence type="ECO:0000313" key="1">
    <source>
        <dbReference type="EMBL" id="CEK72724.1"/>
    </source>
</evidence>